<keyword evidence="2" id="KW-0719">Serine esterase</keyword>
<dbReference type="EMBL" id="OC938586">
    <property type="protein sequence ID" value="CAD7661465.1"/>
    <property type="molecule type" value="Genomic_DNA"/>
</dbReference>
<feature type="non-terminal residue" evidence="6">
    <location>
        <position position="111"/>
    </location>
</feature>
<evidence type="ECO:0000256" key="3">
    <source>
        <dbReference type="ARBA" id="ARBA00022801"/>
    </source>
</evidence>
<dbReference type="Pfam" id="PF00135">
    <property type="entry name" value="COesterase"/>
    <property type="match status" value="1"/>
</dbReference>
<dbReference type="InterPro" id="IPR050654">
    <property type="entry name" value="AChE-related_enzymes"/>
</dbReference>
<dbReference type="AlphaFoldDB" id="A0A7R9MJM0"/>
<dbReference type="GO" id="GO:0019695">
    <property type="term" value="P:choline metabolic process"/>
    <property type="evidence" value="ECO:0007669"/>
    <property type="project" value="TreeGrafter"/>
</dbReference>
<evidence type="ECO:0000313" key="7">
    <source>
        <dbReference type="Proteomes" id="UP000728032"/>
    </source>
</evidence>
<evidence type="ECO:0000313" key="6">
    <source>
        <dbReference type="EMBL" id="CAD7661465.1"/>
    </source>
</evidence>
<gene>
    <name evidence="6" type="ORF">ONB1V03_LOCUS18026</name>
</gene>
<dbReference type="Proteomes" id="UP000728032">
    <property type="component" value="Unassembled WGS sequence"/>
</dbReference>
<dbReference type="PANTHER" id="PTHR43918:SF12">
    <property type="entry name" value="ACETYLCHOLINESTERASE 1"/>
    <property type="match status" value="1"/>
</dbReference>
<keyword evidence="3" id="KW-0378">Hydrolase</keyword>
<dbReference type="GO" id="GO:0005886">
    <property type="term" value="C:plasma membrane"/>
    <property type="evidence" value="ECO:0007669"/>
    <property type="project" value="TreeGrafter"/>
</dbReference>
<evidence type="ECO:0000256" key="4">
    <source>
        <dbReference type="ARBA" id="ARBA00023180"/>
    </source>
</evidence>
<comment type="similarity">
    <text evidence="1">Belongs to the type-B carboxylesterase/lipase family.</text>
</comment>
<evidence type="ECO:0000259" key="5">
    <source>
        <dbReference type="Pfam" id="PF00135"/>
    </source>
</evidence>
<proteinExistence type="inferred from homology"/>
<sequence length="111" mass="12511">MSRVLDNPFHTTCDGFWKDYYFIDVNTTSGVVRGLTIDVLNTSVDQFLGIPYAEPPVGALRFAKPEPIKKPSKMQQHPGTLVCNSQVLHWICLILALTLSLISSKVRTVWY</sequence>
<name>A0A7R9MJM0_9ACAR</name>
<feature type="domain" description="Carboxylesterase type B" evidence="5">
    <location>
        <begin position="25"/>
        <end position="70"/>
    </location>
</feature>
<organism evidence="6">
    <name type="scientific">Oppiella nova</name>
    <dbReference type="NCBI Taxonomy" id="334625"/>
    <lineage>
        <taxon>Eukaryota</taxon>
        <taxon>Metazoa</taxon>
        <taxon>Ecdysozoa</taxon>
        <taxon>Arthropoda</taxon>
        <taxon>Chelicerata</taxon>
        <taxon>Arachnida</taxon>
        <taxon>Acari</taxon>
        <taxon>Acariformes</taxon>
        <taxon>Sarcoptiformes</taxon>
        <taxon>Oribatida</taxon>
        <taxon>Brachypylina</taxon>
        <taxon>Oppioidea</taxon>
        <taxon>Oppiidae</taxon>
        <taxon>Oppiella</taxon>
    </lineage>
</organism>
<protein>
    <recommendedName>
        <fullName evidence="5">Carboxylesterase type B domain-containing protein</fullName>
    </recommendedName>
</protein>
<keyword evidence="4" id="KW-0325">Glycoprotein</keyword>
<evidence type="ECO:0000256" key="2">
    <source>
        <dbReference type="ARBA" id="ARBA00022487"/>
    </source>
</evidence>
<dbReference type="Gene3D" id="3.40.50.1820">
    <property type="entry name" value="alpha/beta hydrolase"/>
    <property type="match status" value="1"/>
</dbReference>
<accession>A0A7R9MJM0</accession>
<dbReference type="GO" id="GO:0003990">
    <property type="term" value="F:acetylcholinesterase activity"/>
    <property type="evidence" value="ECO:0007669"/>
    <property type="project" value="TreeGrafter"/>
</dbReference>
<dbReference type="GO" id="GO:0005615">
    <property type="term" value="C:extracellular space"/>
    <property type="evidence" value="ECO:0007669"/>
    <property type="project" value="TreeGrafter"/>
</dbReference>
<reference evidence="6" key="1">
    <citation type="submission" date="2020-11" db="EMBL/GenBank/DDBJ databases">
        <authorList>
            <person name="Tran Van P."/>
        </authorList>
    </citation>
    <scope>NUCLEOTIDE SEQUENCE</scope>
</reference>
<dbReference type="PANTHER" id="PTHR43918">
    <property type="entry name" value="ACETYLCHOLINESTERASE"/>
    <property type="match status" value="1"/>
</dbReference>
<dbReference type="EMBL" id="CAJPVJ010023761">
    <property type="protein sequence ID" value="CAG2178601.1"/>
    <property type="molecule type" value="Genomic_DNA"/>
</dbReference>
<evidence type="ECO:0000256" key="1">
    <source>
        <dbReference type="ARBA" id="ARBA00005964"/>
    </source>
</evidence>
<keyword evidence="7" id="KW-1185">Reference proteome</keyword>
<dbReference type="OrthoDB" id="6515669at2759"/>
<dbReference type="GO" id="GO:0006581">
    <property type="term" value="P:acetylcholine catabolic process"/>
    <property type="evidence" value="ECO:0007669"/>
    <property type="project" value="TreeGrafter"/>
</dbReference>
<dbReference type="SUPFAM" id="SSF53474">
    <property type="entry name" value="alpha/beta-Hydrolases"/>
    <property type="match status" value="1"/>
</dbReference>
<dbReference type="InterPro" id="IPR002018">
    <property type="entry name" value="CarbesteraseB"/>
</dbReference>
<dbReference type="InterPro" id="IPR029058">
    <property type="entry name" value="AB_hydrolase_fold"/>
</dbReference>